<evidence type="ECO:0000313" key="1">
    <source>
        <dbReference type="EMBL" id="KIO51812.1"/>
    </source>
</evidence>
<proteinExistence type="predicted"/>
<dbReference type="Proteomes" id="UP000198302">
    <property type="component" value="Unassembled WGS sequence"/>
</dbReference>
<keyword evidence="4" id="KW-1185">Reference proteome</keyword>
<dbReference type="AlphaFoldDB" id="A0A0D0F1C6"/>
<dbReference type="STRING" id="37752.IW18_16300"/>
<reference evidence="2 4" key="2">
    <citation type="submission" date="2016-11" db="EMBL/GenBank/DDBJ databases">
        <title>Whole genomes of Flavobacteriaceae.</title>
        <authorList>
            <person name="Stine C."/>
            <person name="Li C."/>
            <person name="Tadesse D."/>
        </authorList>
    </citation>
    <scope>NUCLEOTIDE SEQUENCE [LARGE SCALE GENOMIC DNA]</scope>
    <source>
        <strain evidence="2 4">ATCC 51468</strain>
    </source>
</reference>
<accession>A0A0D0F1C6</accession>
<dbReference type="EMBL" id="MUGX01000002">
    <property type="protein sequence ID" value="OXA91852.1"/>
    <property type="molecule type" value="Genomic_DNA"/>
</dbReference>
<organism evidence="1 3">
    <name type="scientific">Flavobacterium hibernum</name>
    <dbReference type="NCBI Taxonomy" id="37752"/>
    <lineage>
        <taxon>Bacteria</taxon>
        <taxon>Pseudomonadati</taxon>
        <taxon>Bacteroidota</taxon>
        <taxon>Flavobacteriia</taxon>
        <taxon>Flavobacteriales</taxon>
        <taxon>Flavobacteriaceae</taxon>
        <taxon>Flavobacterium</taxon>
    </lineage>
</organism>
<protein>
    <recommendedName>
        <fullName evidence="5">Polyketide cyclase</fullName>
    </recommendedName>
</protein>
<evidence type="ECO:0000313" key="2">
    <source>
        <dbReference type="EMBL" id="OXA91852.1"/>
    </source>
</evidence>
<evidence type="ECO:0000313" key="4">
    <source>
        <dbReference type="Proteomes" id="UP000198302"/>
    </source>
</evidence>
<dbReference type="RefSeq" id="WP_041518939.1">
    <property type="nucleotide sequence ID" value="NZ_JPRK01000013.1"/>
</dbReference>
<dbReference type="OrthoDB" id="7554712at2"/>
<reference evidence="1 3" key="1">
    <citation type="submission" date="2015-01" db="EMBL/GenBank/DDBJ databases">
        <title>Genome of Flavobacterium hibernum DSM 12611.</title>
        <authorList>
            <person name="Stropko S.J."/>
            <person name="Pipes S.E."/>
            <person name="Newman J.D."/>
        </authorList>
    </citation>
    <scope>NUCLEOTIDE SEQUENCE [LARGE SCALE GENOMIC DNA]</scope>
    <source>
        <strain evidence="1 3">DSM 12611</strain>
    </source>
</reference>
<sequence>MEITQTKENALSHSTVTAIINAPIEKVNIADWLLNLPDAEYQRCSTQHIGAGITSTYDGQPMSINVETIGDALMVQHYVATVYRPDYCRMLSISDSITQNGRNKVQVLWELKATKIDENTCLYTNEIHATATPEMFAYLKEHNVDLAGAAASRQAASDAHNHEETPNFAKSIENKALTGKYNQPF</sequence>
<comment type="caution">
    <text evidence="1">The sequence shown here is derived from an EMBL/GenBank/DDBJ whole genome shotgun (WGS) entry which is preliminary data.</text>
</comment>
<dbReference type="EMBL" id="JPRK01000013">
    <property type="protein sequence ID" value="KIO51812.1"/>
    <property type="molecule type" value="Genomic_DNA"/>
</dbReference>
<gene>
    <name evidence="2" type="ORF">B0A73_01085</name>
    <name evidence="1" type="ORF">IW18_16300</name>
</gene>
<dbReference type="Proteomes" id="UP000032061">
    <property type="component" value="Unassembled WGS sequence"/>
</dbReference>
<evidence type="ECO:0008006" key="5">
    <source>
        <dbReference type="Google" id="ProtNLM"/>
    </source>
</evidence>
<evidence type="ECO:0000313" key="3">
    <source>
        <dbReference type="Proteomes" id="UP000032061"/>
    </source>
</evidence>
<name>A0A0D0F1C6_9FLAO</name>